<evidence type="ECO:0000313" key="2">
    <source>
        <dbReference type="EMBL" id="ADZ95965.1"/>
    </source>
</evidence>
<protein>
    <submittedName>
        <fullName evidence="2">Reverse transcriptase</fullName>
    </submittedName>
</protein>
<dbReference type="PANTHER" id="PTHR47510:SF3">
    <property type="entry name" value="ENDO_EXONUCLEASE_PHOSPHATASE DOMAIN-CONTAINING PROTEIN"/>
    <property type="match status" value="1"/>
</dbReference>
<dbReference type="AlphaFoldDB" id="F2WZZ0"/>
<accession>F2WZZ0</accession>
<evidence type="ECO:0000259" key="1">
    <source>
        <dbReference type="Pfam" id="PF00078"/>
    </source>
</evidence>
<dbReference type="InterPro" id="IPR000477">
    <property type="entry name" value="RT_dom"/>
</dbReference>
<keyword evidence="2" id="KW-0695">RNA-directed DNA polymerase</keyword>
<keyword evidence="2" id="KW-0548">Nucleotidyltransferase</keyword>
<reference evidence="2" key="1">
    <citation type="submission" date="2010-09" db="EMBL/GenBank/DDBJ databases">
        <title>Evidence of multiple events of horizontal transmission of mobile genetic elements between Bombyx and Maculinea.</title>
        <authorList>
            <person name="Novikova O.S."/>
            <person name="Sormacheva I.D."/>
            <person name="Smyshlyaev G.A."/>
            <person name="Mayorov V.I."/>
            <person name="Blinov A.G."/>
        </authorList>
    </citation>
    <scope>NUCLEOTIDE SEQUENCE</scope>
    <source>
        <strain evidence="2">ScoOri.38</strain>
    </source>
</reference>
<sequence length="178" mass="20156">HPPLFVKKCGENLAYPLTYIFNHSLCSGKLPALWKRARVVLVHKKGNENNVSNYRPICILSCFSKLLERLVYPTFSLHMEPILNDFQHGFRKGRSTETNLLAYTSHISHVVDSGLQVDAIYTDFSSAFDKVDHTLLLSKLEAYGIFGALLAWFASYLEGRVQFVSVNGFESSLYYALS</sequence>
<dbReference type="CDD" id="cd01650">
    <property type="entry name" value="RT_nLTR_like"/>
    <property type="match status" value="1"/>
</dbReference>
<dbReference type="SUPFAM" id="SSF56672">
    <property type="entry name" value="DNA/RNA polymerases"/>
    <property type="match status" value="1"/>
</dbReference>
<name>F2WZZ0_9NEOP</name>
<proteinExistence type="predicted"/>
<keyword evidence="2" id="KW-0808">Transferase</keyword>
<feature type="domain" description="Reverse transcriptase" evidence="1">
    <location>
        <begin position="43"/>
        <end position="165"/>
    </location>
</feature>
<reference evidence="2" key="2">
    <citation type="journal article" date="2012" name="Mol. Biol. Evol.">
        <title>Vertical Evolution and Horizontal Transfer of CR1 Non-LTR Retrotransposons and Tc1/mariner DNA Transposons in Lepidoptera Species.</title>
        <authorList>
            <person name="Sormacheva I."/>
            <person name="Smyshlyaev G."/>
            <person name="Mayorov V."/>
            <person name="Blinov A."/>
            <person name="Novikov A."/>
            <person name="Novikova O."/>
        </authorList>
    </citation>
    <scope>NUCLEOTIDE SEQUENCE</scope>
    <source>
        <strain evidence="2">ScoOri.38</strain>
    </source>
</reference>
<organism evidence="2">
    <name type="scientific">Scolitantides orion</name>
    <name type="common">chequered blue</name>
    <dbReference type="NCBI Taxonomy" id="301177"/>
    <lineage>
        <taxon>Eukaryota</taxon>
        <taxon>Metazoa</taxon>
        <taxon>Ecdysozoa</taxon>
        <taxon>Arthropoda</taxon>
        <taxon>Hexapoda</taxon>
        <taxon>Insecta</taxon>
        <taxon>Pterygota</taxon>
        <taxon>Neoptera</taxon>
        <taxon>Endopterygota</taxon>
        <taxon>Lepidoptera</taxon>
        <taxon>Glossata</taxon>
        <taxon>Ditrysia</taxon>
        <taxon>Papilionoidea</taxon>
        <taxon>Lycaenidae</taxon>
        <taxon>Polyommatinae</taxon>
        <taxon>Scolitantides</taxon>
    </lineage>
</organism>
<dbReference type="Pfam" id="PF00078">
    <property type="entry name" value="RVT_1"/>
    <property type="match status" value="1"/>
</dbReference>
<feature type="non-terminal residue" evidence="2">
    <location>
        <position position="178"/>
    </location>
</feature>
<dbReference type="PANTHER" id="PTHR47510">
    <property type="entry name" value="REVERSE TRANSCRIPTASE DOMAIN-CONTAINING PROTEIN"/>
    <property type="match status" value="1"/>
</dbReference>
<feature type="non-terminal residue" evidence="2">
    <location>
        <position position="1"/>
    </location>
</feature>
<dbReference type="GO" id="GO:0003964">
    <property type="term" value="F:RNA-directed DNA polymerase activity"/>
    <property type="evidence" value="ECO:0007669"/>
    <property type="project" value="UniProtKB-KW"/>
</dbReference>
<dbReference type="InterPro" id="IPR043502">
    <property type="entry name" value="DNA/RNA_pol_sf"/>
</dbReference>
<dbReference type="EMBL" id="HQ284526">
    <property type="protein sequence ID" value="ADZ95965.1"/>
    <property type="molecule type" value="Genomic_DNA"/>
</dbReference>